<dbReference type="EMBL" id="MU790589">
    <property type="protein sequence ID" value="KAJ3997182.1"/>
    <property type="molecule type" value="Genomic_DNA"/>
</dbReference>
<protein>
    <submittedName>
        <fullName evidence="2">Uncharacterized protein</fullName>
    </submittedName>
</protein>
<reference evidence="2" key="1">
    <citation type="submission" date="2022-08" db="EMBL/GenBank/DDBJ databases">
        <authorList>
            <consortium name="DOE Joint Genome Institute"/>
            <person name="Min B."/>
            <person name="Riley R."/>
            <person name="Sierra-Patev S."/>
            <person name="Naranjo-Ortiz M."/>
            <person name="Looney B."/>
            <person name="Konkel Z."/>
            <person name="Slot J.C."/>
            <person name="Sakamoto Y."/>
            <person name="Steenwyk J.L."/>
            <person name="Rokas A."/>
            <person name="Carro J."/>
            <person name="Camarero S."/>
            <person name="Ferreira P."/>
            <person name="Molpeceres G."/>
            <person name="Ruiz-Duenas F.J."/>
            <person name="Serrano A."/>
            <person name="Henrissat B."/>
            <person name="Drula E."/>
            <person name="Hughes K.W."/>
            <person name="Mata J.L."/>
            <person name="Ishikawa N.K."/>
            <person name="Vargas-Isla R."/>
            <person name="Ushijima S."/>
            <person name="Smith C.A."/>
            <person name="Ahrendt S."/>
            <person name="Andreopoulos W."/>
            <person name="He G."/>
            <person name="Labutti K."/>
            <person name="Lipzen A."/>
            <person name="Ng V."/>
            <person name="Sandor L."/>
            <person name="Barry K."/>
            <person name="Martinez A.T."/>
            <person name="Xiao Y."/>
            <person name="Gibbons J.G."/>
            <person name="Terashima K."/>
            <person name="Hibbett D.S."/>
            <person name="Grigoriev I.V."/>
        </authorList>
    </citation>
    <scope>NUCLEOTIDE SEQUENCE</scope>
    <source>
        <strain evidence="2">TFB10827</strain>
    </source>
</reference>
<gene>
    <name evidence="2" type="ORF">F5050DRAFT_1455360</name>
</gene>
<proteinExistence type="predicted"/>
<comment type="caution">
    <text evidence="2">The sequence shown here is derived from an EMBL/GenBank/DDBJ whole genome shotgun (WGS) entry which is preliminary data.</text>
</comment>
<sequence length="218" mass="24612">MRPTLYLLCLLWAFFPSIDHLGAIAIPTPQEPALHGPELLPRVMLPNLRNMDIVLGRGASNNGESQPDEKWTIYIGTRTAFRLQDQKPVRLPLDKPRSNRATLIGHVTFEDTHHRDTAFQAMVEEVQGAQTNLIYIIRSLAKLEVEVGEENLKLETQYYDMVRQMVQKKGTADGGVISGDETTEIYESMEAELERARLAKLTMKELKDVADGKLIVID</sequence>
<accession>A0ABQ8QFA3</accession>
<name>A0ABQ8QFA3_9AGAR</name>
<evidence type="ECO:0000256" key="1">
    <source>
        <dbReference type="SAM" id="SignalP"/>
    </source>
</evidence>
<dbReference type="Proteomes" id="UP001163828">
    <property type="component" value="Unassembled WGS sequence"/>
</dbReference>
<evidence type="ECO:0000313" key="3">
    <source>
        <dbReference type="Proteomes" id="UP001163828"/>
    </source>
</evidence>
<evidence type="ECO:0000313" key="2">
    <source>
        <dbReference type="EMBL" id="KAJ3997182.1"/>
    </source>
</evidence>
<feature type="signal peptide" evidence="1">
    <location>
        <begin position="1"/>
        <end position="25"/>
    </location>
</feature>
<organism evidence="2 3">
    <name type="scientific">Lentinula boryana</name>
    <dbReference type="NCBI Taxonomy" id="40481"/>
    <lineage>
        <taxon>Eukaryota</taxon>
        <taxon>Fungi</taxon>
        <taxon>Dikarya</taxon>
        <taxon>Basidiomycota</taxon>
        <taxon>Agaricomycotina</taxon>
        <taxon>Agaricomycetes</taxon>
        <taxon>Agaricomycetidae</taxon>
        <taxon>Agaricales</taxon>
        <taxon>Marasmiineae</taxon>
        <taxon>Omphalotaceae</taxon>
        <taxon>Lentinula</taxon>
    </lineage>
</organism>
<keyword evidence="1" id="KW-0732">Signal</keyword>
<feature type="chain" id="PRO_5046656631" evidence="1">
    <location>
        <begin position="26"/>
        <end position="218"/>
    </location>
</feature>
<keyword evidence="3" id="KW-1185">Reference proteome</keyword>